<comment type="caution">
    <text evidence="2">The sequence shown here is derived from an EMBL/GenBank/DDBJ whole genome shotgun (WGS) entry which is preliminary data.</text>
</comment>
<feature type="compositionally biased region" description="Low complexity" evidence="1">
    <location>
        <begin position="37"/>
        <end position="51"/>
    </location>
</feature>
<dbReference type="Proteomes" id="UP000215506">
    <property type="component" value="Unassembled WGS sequence"/>
</dbReference>
<proteinExistence type="predicted"/>
<evidence type="ECO:0000256" key="1">
    <source>
        <dbReference type="SAM" id="MobiDB-lite"/>
    </source>
</evidence>
<organism evidence="2 3">
    <name type="scientific">Nocardia cerradoensis</name>
    <dbReference type="NCBI Taxonomy" id="85688"/>
    <lineage>
        <taxon>Bacteria</taxon>
        <taxon>Bacillati</taxon>
        <taxon>Actinomycetota</taxon>
        <taxon>Actinomycetes</taxon>
        <taxon>Mycobacteriales</taxon>
        <taxon>Nocardiaceae</taxon>
        <taxon>Nocardia</taxon>
    </lineage>
</organism>
<accession>A0A231GSY0</accession>
<name>A0A231GSY0_9NOCA</name>
<evidence type="ECO:0000313" key="3">
    <source>
        <dbReference type="Proteomes" id="UP000215506"/>
    </source>
</evidence>
<evidence type="ECO:0000313" key="2">
    <source>
        <dbReference type="EMBL" id="OXR39581.1"/>
    </source>
</evidence>
<reference evidence="2 3" key="1">
    <citation type="submission" date="2017-07" db="EMBL/GenBank/DDBJ databases">
        <title>First draft Genome Sequence of Nocardia cerradoensis isolated from human infection.</title>
        <authorList>
            <person name="Carrasco G."/>
        </authorList>
    </citation>
    <scope>NUCLEOTIDE SEQUENCE [LARGE SCALE GENOMIC DNA]</scope>
    <source>
        <strain evidence="2 3">CNM20130759</strain>
    </source>
</reference>
<keyword evidence="3" id="KW-1185">Reference proteome</keyword>
<dbReference type="EMBL" id="NGAF01000281">
    <property type="protein sequence ID" value="OXR39581.1"/>
    <property type="molecule type" value="Genomic_DNA"/>
</dbReference>
<sequence length="86" mass="8614">MSSSSSPAVTRCLRWAAVAGSGVPVFADRGARTAGRAASANSGACATSGTAPCDQRSSSDNACLHGTLRLGQSHRYDGPDTSTTVV</sequence>
<gene>
    <name evidence="2" type="ORF">B7C42_08351</name>
</gene>
<feature type="region of interest" description="Disordered" evidence="1">
    <location>
        <begin position="37"/>
        <end position="58"/>
    </location>
</feature>
<protein>
    <submittedName>
        <fullName evidence="2">Uncharacterized protein</fullName>
    </submittedName>
</protein>
<dbReference type="AlphaFoldDB" id="A0A231GSY0"/>